<reference evidence="1 2" key="1">
    <citation type="journal article" date="2015" name="Genome Announc.">
        <title>Complete Genome Sequencing of Stenotrophomonas acidaminiphila ZAC14D2_NAIMI4_2, a Multidrug-Resistant Strain Isolated from Sediments of a Polluted River in Mexico, Uncovers New Antibiotic Resistance Genes and a Novel Class-II Lasso Peptide Biosynthesis Gene Cluster.</title>
        <authorList>
            <person name="Vinuesa P."/>
            <person name="Ochoa-Sanchez L.E."/>
        </authorList>
    </citation>
    <scope>NUCLEOTIDE SEQUENCE [LARGE SCALE GENOMIC DNA]</scope>
    <source>
        <strain evidence="1 2">ZAC14D2_NAIMI4_2</strain>
    </source>
</reference>
<organism evidence="1 2">
    <name type="scientific">Stenotrophomonas acidaminiphila</name>
    <dbReference type="NCBI Taxonomy" id="128780"/>
    <lineage>
        <taxon>Bacteria</taxon>
        <taxon>Pseudomonadati</taxon>
        <taxon>Pseudomonadota</taxon>
        <taxon>Gammaproteobacteria</taxon>
        <taxon>Lysobacterales</taxon>
        <taxon>Lysobacteraceae</taxon>
        <taxon>Stenotrophomonas</taxon>
    </lineage>
</organism>
<proteinExistence type="predicted"/>
<accession>A0A0S1AXS4</accession>
<evidence type="ECO:0000313" key="2">
    <source>
        <dbReference type="Proteomes" id="UP000061010"/>
    </source>
</evidence>
<name>A0A0S1AXS4_9GAMM</name>
<gene>
    <name evidence="1" type="ORF">AOT14_12200</name>
</gene>
<dbReference type="KEGG" id="sacz:AOT14_12200"/>
<protein>
    <submittedName>
        <fullName evidence="1">Uncharacterized protein</fullName>
    </submittedName>
</protein>
<dbReference type="PATRIC" id="fig|128780.6.peg.1224"/>
<sequence length="85" mass="9661">MNTLIESNLVALKKQSFPELEKLPSHQGKKFDGKITLSVWKDTTANQELRIVVQAYRHLILGIGRMEAKGFVISRAGEIRDLRKV</sequence>
<dbReference type="EMBL" id="CP012900">
    <property type="protein sequence ID" value="ALJ27628.1"/>
    <property type="molecule type" value="Genomic_DNA"/>
</dbReference>
<dbReference type="Proteomes" id="UP000061010">
    <property type="component" value="Chromosome"/>
</dbReference>
<dbReference type="AlphaFoldDB" id="A0A0S1AXS4"/>
<keyword evidence="2" id="KW-1185">Reference proteome</keyword>
<evidence type="ECO:0000313" key="1">
    <source>
        <dbReference type="EMBL" id="ALJ27628.1"/>
    </source>
</evidence>